<keyword evidence="2 3" id="KW-0786">Thiamine pyrophosphate</keyword>
<dbReference type="SUPFAM" id="SSF52467">
    <property type="entry name" value="DHS-like NAD/FAD-binding domain"/>
    <property type="match status" value="1"/>
</dbReference>
<dbReference type="InterPro" id="IPR012000">
    <property type="entry name" value="Thiamin_PyroP_enz_cen_dom"/>
</dbReference>
<evidence type="ECO:0000313" key="7">
    <source>
        <dbReference type="EMBL" id="MFC4291159.1"/>
    </source>
</evidence>
<name>A0ABV8RCR3_9SPHN</name>
<dbReference type="RefSeq" id="WP_381420751.1">
    <property type="nucleotide sequence ID" value="NZ_JBHSDH010000010.1"/>
</dbReference>
<feature type="domain" description="Thiamine pyrophosphate enzyme central" evidence="4">
    <location>
        <begin position="206"/>
        <end position="342"/>
    </location>
</feature>
<dbReference type="InterPro" id="IPR011766">
    <property type="entry name" value="TPP_enzyme_TPP-bd"/>
</dbReference>
<comment type="similarity">
    <text evidence="1 3">Belongs to the TPP enzyme family.</text>
</comment>
<comment type="caution">
    <text evidence="7">The sequence shown here is derived from an EMBL/GenBank/DDBJ whole genome shotgun (WGS) entry which is preliminary data.</text>
</comment>
<dbReference type="EMBL" id="JBHSDH010000010">
    <property type="protein sequence ID" value="MFC4291159.1"/>
    <property type="molecule type" value="Genomic_DNA"/>
</dbReference>
<dbReference type="Gene3D" id="3.40.50.1220">
    <property type="entry name" value="TPP-binding domain"/>
    <property type="match status" value="1"/>
</dbReference>
<dbReference type="InterPro" id="IPR029035">
    <property type="entry name" value="DHS-like_NAD/FAD-binding_dom"/>
</dbReference>
<feature type="domain" description="Thiamine pyrophosphate enzyme TPP-binding" evidence="5">
    <location>
        <begin position="407"/>
        <end position="556"/>
    </location>
</feature>
<reference evidence="8" key="1">
    <citation type="journal article" date="2019" name="Int. J. Syst. Evol. Microbiol.">
        <title>The Global Catalogue of Microorganisms (GCM) 10K type strain sequencing project: providing services to taxonomists for standard genome sequencing and annotation.</title>
        <authorList>
            <consortium name="The Broad Institute Genomics Platform"/>
            <consortium name="The Broad Institute Genome Sequencing Center for Infectious Disease"/>
            <person name="Wu L."/>
            <person name="Ma J."/>
        </authorList>
    </citation>
    <scope>NUCLEOTIDE SEQUENCE [LARGE SCALE GENOMIC DNA]</scope>
    <source>
        <strain evidence="8">CECT 8531</strain>
    </source>
</reference>
<dbReference type="Pfam" id="PF02775">
    <property type="entry name" value="TPP_enzyme_C"/>
    <property type="match status" value="1"/>
</dbReference>
<evidence type="ECO:0000313" key="8">
    <source>
        <dbReference type="Proteomes" id="UP001595887"/>
    </source>
</evidence>
<organism evidence="7 8">
    <name type="scientific">Sphingorhabdus arenilitoris</name>
    <dbReference type="NCBI Taxonomy" id="1490041"/>
    <lineage>
        <taxon>Bacteria</taxon>
        <taxon>Pseudomonadati</taxon>
        <taxon>Pseudomonadota</taxon>
        <taxon>Alphaproteobacteria</taxon>
        <taxon>Sphingomonadales</taxon>
        <taxon>Sphingomonadaceae</taxon>
        <taxon>Sphingorhabdus</taxon>
    </lineage>
</organism>
<feature type="domain" description="Thiamine pyrophosphate enzyme N-terminal TPP-binding" evidence="6">
    <location>
        <begin position="5"/>
        <end position="109"/>
    </location>
</feature>
<dbReference type="Pfam" id="PF02776">
    <property type="entry name" value="TPP_enzyme_N"/>
    <property type="match status" value="1"/>
</dbReference>
<dbReference type="PANTHER" id="PTHR18968:SF142">
    <property type="entry name" value="ACETOLACTATE SYNTHASE"/>
    <property type="match status" value="1"/>
</dbReference>
<protein>
    <submittedName>
        <fullName evidence="7">Thiamine pyrophosphate-binding protein</fullName>
    </submittedName>
</protein>
<dbReference type="SUPFAM" id="SSF52518">
    <property type="entry name" value="Thiamin diphosphate-binding fold (THDP-binding)"/>
    <property type="match status" value="2"/>
</dbReference>
<sequence length="607" mass="66590">MTKIKVSDWIAQKLSDNGVEDVFMITGGGAMHLNHSLGTHPKMKCLFAHHEQALAMAAEAYYRLSNRLPVVNVTSGPGGTNTITGVYGAYTDSIGMLIISGQVKTETTVRASGLPLRQLGDQELDIEELVRPITKYVTMVTDPLSIKYHLEKALYLAKTGRPGPCWLDIPLDVQAAQIETDELQPGFDPAELDEPWKKTDLDKTAKDILERIAKAERPVLFAGGGVRLSGAHAEFIELAEKLGIPVVTGWNAHDVMWSDHSLYCGRPGSVGDRGGNMVTQSADLLLVLGSRLNIRQVSYSWQSFAREAYKIWVDIDPLELKKPTVTPDMPVVADLSDLIPALLQSEYAGPSEKHREWTEWARERGKRFPVLLPEYSEQKSDTMHPYVAMDALFKNLNGDDVVVTGNGSACVVSFQAAYIAKGLRLWTNSGCATMGYDLPAAVGASAAMGHNKRVICIAGDGSIMMNIQELQTIAGMKMPIKIFLINNSGYLSIFQVQRNYFNGVEVGGGPKSNVSFPDFRKVATAFDLEYMSVTDHDKLDETIAAALATDGPVICEMAIDDTIGFAPKLSSKQLPDGRMTSPPLEDLSPFLPREILRENMRIDLIEE</sequence>
<dbReference type="Gene3D" id="3.40.50.970">
    <property type="match status" value="2"/>
</dbReference>
<keyword evidence="8" id="KW-1185">Reference proteome</keyword>
<evidence type="ECO:0000256" key="3">
    <source>
        <dbReference type="RuleBase" id="RU362132"/>
    </source>
</evidence>
<dbReference type="PANTHER" id="PTHR18968">
    <property type="entry name" value="THIAMINE PYROPHOSPHATE ENZYMES"/>
    <property type="match status" value="1"/>
</dbReference>
<gene>
    <name evidence="7" type="ORF">ACFOWX_01890</name>
</gene>
<evidence type="ECO:0000256" key="2">
    <source>
        <dbReference type="ARBA" id="ARBA00023052"/>
    </source>
</evidence>
<evidence type="ECO:0000256" key="1">
    <source>
        <dbReference type="ARBA" id="ARBA00007812"/>
    </source>
</evidence>
<dbReference type="CDD" id="cd07035">
    <property type="entry name" value="TPP_PYR_POX_like"/>
    <property type="match status" value="1"/>
</dbReference>
<proteinExistence type="inferred from homology"/>
<dbReference type="CDD" id="cd00568">
    <property type="entry name" value="TPP_enzymes"/>
    <property type="match status" value="1"/>
</dbReference>
<accession>A0ABV8RCR3</accession>
<dbReference type="InterPro" id="IPR012001">
    <property type="entry name" value="Thiamin_PyroP_enz_TPP-bd_dom"/>
</dbReference>
<evidence type="ECO:0000259" key="5">
    <source>
        <dbReference type="Pfam" id="PF02775"/>
    </source>
</evidence>
<dbReference type="Pfam" id="PF00205">
    <property type="entry name" value="TPP_enzyme_M"/>
    <property type="match status" value="1"/>
</dbReference>
<dbReference type="Proteomes" id="UP001595887">
    <property type="component" value="Unassembled WGS sequence"/>
</dbReference>
<dbReference type="InterPro" id="IPR045229">
    <property type="entry name" value="TPP_enz"/>
</dbReference>
<evidence type="ECO:0000259" key="6">
    <source>
        <dbReference type="Pfam" id="PF02776"/>
    </source>
</evidence>
<evidence type="ECO:0000259" key="4">
    <source>
        <dbReference type="Pfam" id="PF00205"/>
    </source>
</evidence>
<dbReference type="InterPro" id="IPR029061">
    <property type="entry name" value="THDP-binding"/>
</dbReference>